<keyword evidence="5" id="KW-1185">Reference proteome</keyword>
<evidence type="ECO:0008006" key="6">
    <source>
        <dbReference type="Google" id="ProtNLM"/>
    </source>
</evidence>
<name>A0A923IYE0_9ACTO</name>
<proteinExistence type="predicted"/>
<accession>A0A923IYE0</accession>
<gene>
    <name evidence="4" type="ORF">HD592_001973</name>
</gene>
<dbReference type="RefSeq" id="WP_184453746.1">
    <property type="nucleotide sequence ID" value="NZ_JACHMK010000001.1"/>
</dbReference>
<evidence type="ECO:0000313" key="4">
    <source>
        <dbReference type="EMBL" id="MBB6335408.1"/>
    </source>
</evidence>
<feature type="compositionally biased region" description="Basic and acidic residues" evidence="1">
    <location>
        <begin position="491"/>
        <end position="512"/>
    </location>
</feature>
<evidence type="ECO:0000256" key="1">
    <source>
        <dbReference type="SAM" id="MobiDB-lite"/>
    </source>
</evidence>
<protein>
    <recommendedName>
        <fullName evidence="6">LPXTG cell wall anchor domain-containing protein</fullName>
    </recommendedName>
</protein>
<keyword evidence="2" id="KW-0812">Transmembrane</keyword>
<feature type="signal peptide" evidence="3">
    <location>
        <begin position="1"/>
        <end position="25"/>
    </location>
</feature>
<feature type="region of interest" description="Disordered" evidence="1">
    <location>
        <begin position="481"/>
        <end position="532"/>
    </location>
</feature>
<sequence>MFMKRVGAAVGAAVLGFGSLTLASAAAYGAAPMPAAQFAATTGTASCSAGDALPASYVGEFAAKLQMTELLKPFESEVKSEANAGHFPWDKETVSTSASFTYTVTFPQGAQVGAAAVAESSSMIASVKESAVSPDGLTHTFKIKLNDVNWAQIYQGYQADLADPAAHTVDITIPYTAVVNTKDEAAPLEGAAVTATGSFSFYPSRTWGRLGIGLQTFAMDTASSPLAAGISALPCIAAEPTPPGPIDPPSPSEPTLFEQEGVLPGDLLGAVDSGAADTEHDAVAVAEGRSSVLALTGALYVDDIRQQMVAIEKQYSQTAPDFADIAISEADFSFTAALTLPVGMAFTDASKSAVFSGSADFEVSSVEVAGQVVTVKFALTDAAKEKVKTYGDLKAVVDAAQSPLQVTVSGVTFTADSTPDTEYTVTGEVSGRFSALASKSAATGGRDIRFAFTWNGEQKAGLEDAKAQDGITYTVKYKAEAPIDPTPDEPEPSKPEPNEPEPSKPEPTKPEPSKPQSAQPVTPKKGGLAATGTEGGVLALGATLFTLAGVAALRRRER</sequence>
<keyword evidence="2" id="KW-0472">Membrane</keyword>
<dbReference type="AlphaFoldDB" id="A0A923IYE0"/>
<comment type="caution">
    <text evidence="4">The sequence shown here is derived from an EMBL/GenBank/DDBJ whole genome shotgun (WGS) entry which is preliminary data.</text>
</comment>
<evidence type="ECO:0000256" key="2">
    <source>
        <dbReference type="SAM" id="Phobius"/>
    </source>
</evidence>
<evidence type="ECO:0000313" key="5">
    <source>
        <dbReference type="Proteomes" id="UP000617426"/>
    </source>
</evidence>
<feature type="transmembrane region" description="Helical" evidence="2">
    <location>
        <begin position="535"/>
        <end position="553"/>
    </location>
</feature>
<keyword evidence="3" id="KW-0732">Signal</keyword>
<dbReference type="Proteomes" id="UP000617426">
    <property type="component" value="Unassembled WGS sequence"/>
</dbReference>
<feature type="chain" id="PRO_5037495044" description="LPXTG cell wall anchor domain-containing protein" evidence="3">
    <location>
        <begin position="26"/>
        <end position="558"/>
    </location>
</feature>
<organism evidence="4 5">
    <name type="scientific">Schaalia hyovaginalis</name>
    <dbReference type="NCBI Taxonomy" id="29316"/>
    <lineage>
        <taxon>Bacteria</taxon>
        <taxon>Bacillati</taxon>
        <taxon>Actinomycetota</taxon>
        <taxon>Actinomycetes</taxon>
        <taxon>Actinomycetales</taxon>
        <taxon>Actinomycetaceae</taxon>
        <taxon>Schaalia</taxon>
    </lineage>
</organism>
<evidence type="ECO:0000256" key="3">
    <source>
        <dbReference type="SAM" id="SignalP"/>
    </source>
</evidence>
<keyword evidence="2" id="KW-1133">Transmembrane helix</keyword>
<dbReference type="EMBL" id="JACHMK010000001">
    <property type="protein sequence ID" value="MBB6335408.1"/>
    <property type="molecule type" value="Genomic_DNA"/>
</dbReference>
<reference evidence="4" key="1">
    <citation type="submission" date="2020-08" db="EMBL/GenBank/DDBJ databases">
        <title>Sequencing the genomes of 1000 actinobacteria strains.</title>
        <authorList>
            <person name="Klenk H.-P."/>
        </authorList>
    </citation>
    <scope>NUCLEOTIDE SEQUENCE</scope>
    <source>
        <strain evidence="4">DSM 10695</strain>
    </source>
</reference>